<reference evidence="1" key="1">
    <citation type="book" date="2014" name="THE 24TH EUROPEAN CONGRESS OF CLINICAL MICROBIOLOGY AND INFECTIOUS DISEASES" publisher="ECCMID 2014" city="Barcelona, Spain">
        <title>Identification of resistance genes in three multidrug-resistant Bacteroides fragilis isolates by whole genome sequencing.</title>
        <editorList>
            <person name="Unknown"/>
            <person name="A."/>
        </editorList>
        <authorList>
            <person name="Sydenham T.V."/>
            <person name="Hasman H."/>
            <person name="Wang M."/>
            <person name="Soki J."/>
            <person name="Nagy E."/>
            <person name="Justesen U.S."/>
        </authorList>
    </citation>
    <scope>NUCLEOTIDE SEQUENCE</scope>
    <source>
        <strain evidence="1">DCMOUH0018B</strain>
    </source>
</reference>
<sequence>MQKVIQEYLDVFGVSEKDLLNDLRGYYKPSFFYIYLKGSFDIDLDLLSNKDRGTFVHEYIHYVQNIATYWGLYSSIIRYKELREFKSHLNSSQTIEIPVIVDYSENLRKDFDRVILGNGTSSFSNNRSWNINSEHEITIEKEIISSHGNGNKNIKLTIQLDDGRIEQIDLGAHIIKESMAALYQSLVDADAEHDDVPYNLIKILCKQHFSNLSDDIEKLICICYASLFSINPGGELISLLERASTEPDMDGMSIFSEFIDSKTIIDKDGNKYNMVDYFDVLVDGFKNLLKANLQANLDYIDMVLKRIRLSNRSLPYLTILYDQNKLSVDNLNAIVGYLGIPYIQTLNHGYHFPQSTKEDAAEEEASVDVLELIAQEAMFSYMTRPENHKICPLYYMCSGSEYDKSGCIGAPWEEPSCSFTIVSSPFSLNEKMITWKF</sequence>
<reference evidence="2 3" key="3">
    <citation type="submission" date="2019-03" db="EMBL/GenBank/DDBJ databases">
        <title>Complete genome assembly of MDR B. fragilis.</title>
        <authorList>
            <person name="Sydenham T.V."/>
            <person name="Hasman H."/>
            <person name="Justesen U.S."/>
        </authorList>
    </citation>
    <scope>NUCLEOTIDE SEQUENCE [LARGE SCALE GENOMIC DNA]</scope>
    <source>
        <strain evidence="2 3">DCMOUH0067B</strain>
    </source>
</reference>
<name>A0A0I9SBD0_BACFG</name>
<reference evidence="1" key="2">
    <citation type="submission" date="2014-07" db="EMBL/GenBank/DDBJ databases">
        <title>Genetics and epidemiology of antimicrobial resistance in B. fragilis group.</title>
        <authorList>
            <person name="Sydenham T.V."/>
            <person name="Hasman H."/>
            <person name="Kemp M."/>
            <person name="Justesen U.S."/>
        </authorList>
    </citation>
    <scope>NUCLEOTIDE SEQUENCE [LARGE SCALE GENOMIC DNA]</scope>
    <source>
        <strain evidence="1">DCMOUH0018B</strain>
    </source>
</reference>
<protein>
    <submittedName>
        <fullName evidence="1">Uncharacterized protein</fullName>
    </submittedName>
</protein>
<accession>A0A0I9SBD0</accession>
<evidence type="ECO:0000313" key="1">
    <source>
        <dbReference type="EMBL" id="KFX75422.1"/>
    </source>
</evidence>
<gene>
    <name evidence="1" type="ORF">EE52_0206730</name>
    <name evidence="2" type="ORF">IA74_015585</name>
</gene>
<dbReference type="PATRIC" id="fig|817.53.peg.1390"/>
<proteinExistence type="predicted"/>
<evidence type="ECO:0000313" key="3">
    <source>
        <dbReference type="Proteomes" id="UP000028294"/>
    </source>
</evidence>
<organism evidence="1">
    <name type="scientific">Bacteroides fragilis</name>
    <dbReference type="NCBI Taxonomy" id="817"/>
    <lineage>
        <taxon>Bacteria</taxon>
        <taxon>Pseudomonadati</taxon>
        <taxon>Bacteroidota</taxon>
        <taxon>Bacteroidia</taxon>
        <taxon>Bacteroidales</taxon>
        <taxon>Bacteroidaceae</taxon>
        <taxon>Bacteroides</taxon>
    </lineage>
</organism>
<dbReference type="Proteomes" id="UP000028294">
    <property type="component" value="Chromosome"/>
</dbReference>
<dbReference type="EMBL" id="CP036553">
    <property type="protein sequence ID" value="QCQ37417.1"/>
    <property type="molecule type" value="Genomic_DNA"/>
</dbReference>
<dbReference type="RefSeq" id="WP_032531262.1">
    <property type="nucleotide sequence ID" value="NZ_CAEUHN010000012.1"/>
</dbReference>
<evidence type="ECO:0000313" key="2">
    <source>
        <dbReference type="EMBL" id="QCQ37417.1"/>
    </source>
</evidence>
<dbReference type="AlphaFoldDB" id="A0A0I9SBD0"/>
<dbReference type="EMBL" id="JMZZ02000101">
    <property type="protein sequence ID" value="KFX75422.1"/>
    <property type="molecule type" value="Genomic_DNA"/>
</dbReference>